<gene>
    <name evidence="1" type="ORF">J3Q64DRAFT_1811207</name>
</gene>
<dbReference type="Proteomes" id="UP001448207">
    <property type="component" value="Unassembled WGS sequence"/>
</dbReference>
<accession>A0ABR3AP18</accession>
<sequence>MQHRQDPVIQLLFGFAKDIFGTDIQEYENFFVVLKQICNQANSQFSKVSKRLTVICLDDGILYVNEICRKHHIIAEPLTTSLDSSSVGSSSSSTSFFIDSVRKHLQDKMKKDIGLFSSYSSSKSAKYVYFCEKSSEE</sequence>
<evidence type="ECO:0000313" key="2">
    <source>
        <dbReference type="Proteomes" id="UP001448207"/>
    </source>
</evidence>
<keyword evidence="2" id="KW-1185">Reference proteome</keyword>
<organism evidence="1 2">
    <name type="scientific">Phycomyces blakesleeanus</name>
    <dbReference type="NCBI Taxonomy" id="4837"/>
    <lineage>
        <taxon>Eukaryota</taxon>
        <taxon>Fungi</taxon>
        <taxon>Fungi incertae sedis</taxon>
        <taxon>Mucoromycota</taxon>
        <taxon>Mucoromycotina</taxon>
        <taxon>Mucoromycetes</taxon>
        <taxon>Mucorales</taxon>
        <taxon>Phycomycetaceae</taxon>
        <taxon>Phycomyces</taxon>
    </lineage>
</organism>
<comment type="caution">
    <text evidence="1">The sequence shown here is derived from an EMBL/GenBank/DDBJ whole genome shotgun (WGS) entry which is preliminary data.</text>
</comment>
<protein>
    <submittedName>
        <fullName evidence="1">Uncharacterized protein</fullName>
    </submittedName>
</protein>
<proteinExistence type="predicted"/>
<name>A0ABR3AP18_PHYBL</name>
<reference evidence="1 2" key="1">
    <citation type="submission" date="2024-04" db="EMBL/GenBank/DDBJ databases">
        <title>Symmetric and asymmetric DNA N6-adenine methylation regulates different biological responses in Mucorales.</title>
        <authorList>
            <consortium name="Lawrence Berkeley National Laboratory"/>
            <person name="Lax C."/>
            <person name="Mondo S.J."/>
            <person name="Osorio-Concepcion M."/>
            <person name="Muszewska A."/>
            <person name="Corrochano-Luque M."/>
            <person name="Gutierrez G."/>
            <person name="Riley R."/>
            <person name="Lipzen A."/>
            <person name="Guo J."/>
            <person name="Hundley H."/>
            <person name="Amirebrahimi M."/>
            <person name="Ng V."/>
            <person name="Lorenzo-Gutierrez D."/>
            <person name="Binder U."/>
            <person name="Yang J."/>
            <person name="Song Y."/>
            <person name="Canovas D."/>
            <person name="Navarro E."/>
            <person name="Freitag M."/>
            <person name="Gabaldon T."/>
            <person name="Grigoriev I.V."/>
            <person name="Corrochano L.M."/>
            <person name="Nicolas F.E."/>
            <person name="Garre V."/>
        </authorList>
    </citation>
    <scope>NUCLEOTIDE SEQUENCE [LARGE SCALE GENOMIC DNA]</scope>
    <source>
        <strain evidence="1 2">L51</strain>
    </source>
</reference>
<evidence type="ECO:0000313" key="1">
    <source>
        <dbReference type="EMBL" id="KAL0077341.1"/>
    </source>
</evidence>
<dbReference type="EMBL" id="JBCLYO010000028">
    <property type="protein sequence ID" value="KAL0077341.1"/>
    <property type="molecule type" value="Genomic_DNA"/>
</dbReference>